<sequence>MRILKMTLLAILAVLIVLLIIANRETVTVELLPSQLGFLTTWNQQMPLSVVMIVMATGGFALGWFWEWLRDQRTRTVAKQRRRQIVALEREVTTLRRDSGAVEDDVLELLK</sequence>
<dbReference type="EMBL" id="OCTN01000001">
    <property type="protein sequence ID" value="SOH92638.1"/>
    <property type="molecule type" value="Genomic_DNA"/>
</dbReference>
<dbReference type="GO" id="GO:0005886">
    <property type="term" value="C:plasma membrane"/>
    <property type="evidence" value="ECO:0007669"/>
    <property type="project" value="InterPro"/>
</dbReference>
<dbReference type="RefSeq" id="WP_097928206.1">
    <property type="nucleotide sequence ID" value="NZ_OCTN01000001.1"/>
</dbReference>
<evidence type="ECO:0000256" key="2">
    <source>
        <dbReference type="ARBA" id="ARBA00022692"/>
    </source>
</evidence>
<keyword evidence="1" id="KW-1003">Cell membrane</keyword>
<dbReference type="AlphaFoldDB" id="A0A2C9CN51"/>
<evidence type="ECO:0000256" key="5">
    <source>
        <dbReference type="SAM" id="Phobius"/>
    </source>
</evidence>
<reference evidence="8" key="1">
    <citation type="submission" date="2017-09" db="EMBL/GenBank/DDBJ databases">
        <authorList>
            <person name="Varghese N."/>
            <person name="Submissions S."/>
        </authorList>
    </citation>
    <scope>NUCLEOTIDE SEQUENCE [LARGE SCALE GENOMIC DNA]</scope>
    <source>
        <strain evidence="8">C7</strain>
    </source>
</reference>
<keyword evidence="8" id="KW-1185">Reference proteome</keyword>
<proteinExistence type="predicted"/>
<feature type="domain" description="Lipopolysaccharide assembly protein A" evidence="6">
    <location>
        <begin position="23"/>
        <end position="92"/>
    </location>
</feature>
<gene>
    <name evidence="7" type="ORF">SAMN06273572_101486</name>
</gene>
<keyword evidence="4 5" id="KW-0472">Membrane</keyword>
<accession>A0A2C9CN51</accession>
<evidence type="ECO:0000259" key="6">
    <source>
        <dbReference type="Pfam" id="PF06305"/>
    </source>
</evidence>
<organism evidence="7 8">
    <name type="scientific">Pontivivens marinum</name>
    <dbReference type="NCBI Taxonomy" id="1690039"/>
    <lineage>
        <taxon>Bacteria</taxon>
        <taxon>Pseudomonadati</taxon>
        <taxon>Pseudomonadota</taxon>
        <taxon>Alphaproteobacteria</taxon>
        <taxon>Rhodobacterales</taxon>
        <taxon>Paracoccaceae</taxon>
        <taxon>Pontivivens</taxon>
    </lineage>
</organism>
<name>A0A2C9CN51_9RHOB</name>
<keyword evidence="2 5" id="KW-0812">Transmembrane</keyword>
<keyword evidence="3 5" id="KW-1133">Transmembrane helix</keyword>
<evidence type="ECO:0000256" key="1">
    <source>
        <dbReference type="ARBA" id="ARBA00022475"/>
    </source>
</evidence>
<dbReference type="Pfam" id="PF06305">
    <property type="entry name" value="LapA_dom"/>
    <property type="match status" value="1"/>
</dbReference>
<protein>
    <recommendedName>
        <fullName evidence="6">Lipopolysaccharide assembly protein A domain-containing protein</fullName>
    </recommendedName>
</protein>
<evidence type="ECO:0000313" key="8">
    <source>
        <dbReference type="Proteomes" id="UP000220034"/>
    </source>
</evidence>
<feature type="transmembrane region" description="Helical" evidence="5">
    <location>
        <begin position="48"/>
        <end position="66"/>
    </location>
</feature>
<dbReference type="Proteomes" id="UP000220034">
    <property type="component" value="Unassembled WGS sequence"/>
</dbReference>
<evidence type="ECO:0000256" key="3">
    <source>
        <dbReference type="ARBA" id="ARBA00022989"/>
    </source>
</evidence>
<evidence type="ECO:0000313" key="7">
    <source>
        <dbReference type="EMBL" id="SOH92638.1"/>
    </source>
</evidence>
<evidence type="ECO:0000256" key="4">
    <source>
        <dbReference type="ARBA" id="ARBA00023136"/>
    </source>
</evidence>
<dbReference type="InterPro" id="IPR010445">
    <property type="entry name" value="LapA_dom"/>
</dbReference>
<dbReference type="OrthoDB" id="7689797at2"/>